<reference evidence="2" key="1">
    <citation type="submission" date="2017-04" db="EMBL/GenBank/DDBJ databases">
        <authorList>
            <person name="Bumgarner R.E."/>
            <person name="Fredricks D.N."/>
            <person name="Srinivasan S."/>
        </authorList>
    </citation>
    <scope>NUCLEOTIDE SEQUENCE [LARGE SCALE GENOMIC DNA]</scope>
    <source>
        <strain evidence="2">KA00405</strain>
    </source>
</reference>
<evidence type="ECO:0000313" key="2">
    <source>
        <dbReference type="Proteomes" id="UP000236394"/>
    </source>
</evidence>
<comment type="caution">
    <text evidence="1">The sequence shown here is derived from an EMBL/GenBank/DDBJ whole genome shotgun (WGS) entry which is preliminary data.</text>
</comment>
<accession>A0A2J8B0W4</accession>
<name>A0A2J8B0W4_9FIRM</name>
<organism evidence="1 2">
    <name type="scientific">Mageeibacillus indolicus</name>
    <dbReference type="NCBI Taxonomy" id="884684"/>
    <lineage>
        <taxon>Bacteria</taxon>
        <taxon>Bacillati</taxon>
        <taxon>Bacillota</taxon>
        <taxon>Clostridia</taxon>
        <taxon>Eubacteriales</taxon>
        <taxon>Oscillospiraceae</taxon>
        <taxon>Mageeibacillus</taxon>
    </lineage>
</organism>
<sequence>MPCDSILISPGHMHKKIRVILIKTERISKKEGVQNTVLKRVRFILSETKILEDGTDLAE</sequence>
<dbReference type="EMBL" id="NBZD01000003">
    <property type="protein sequence ID" value="PNH18404.1"/>
    <property type="molecule type" value="Genomic_DNA"/>
</dbReference>
<proteinExistence type="predicted"/>
<dbReference type="Proteomes" id="UP000236394">
    <property type="component" value="Unassembled WGS sequence"/>
</dbReference>
<gene>
    <name evidence="1" type="ORF">B7R76_06075</name>
</gene>
<dbReference type="AlphaFoldDB" id="A0A2J8B0W4"/>
<protein>
    <submittedName>
        <fullName evidence="1">Uncharacterized protein</fullName>
    </submittedName>
</protein>
<evidence type="ECO:0000313" key="1">
    <source>
        <dbReference type="EMBL" id="PNH18404.1"/>
    </source>
</evidence>